<reference evidence="2 3" key="1">
    <citation type="submission" date="2017-09" db="EMBL/GenBank/DDBJ databases">
        <title>Comparative genomics of rhizobia isolated from Phaseolus vulgaris in China.</title>
        <authorList>
            <person name="Tong W."/>
        </authorList>
    </citation>
    <scope>NUCLEOTIDE SEQUENCE [LARGE SCALE GENOMIC DNA]</scope>
    <source>
        <strain evidence="2 3">FH14</strain>
    </source>
</reference>
<organism evidence="2 3">
    <name type="scientific">Rhizobium hidalgonense</name>
    <dbReference type="NCBI Taxonomy" id="1538159"/>
    <lineage>
        <taxon>Bacteria</taxon>
        <taxon>Pseudomonadati</taxon>
        <taxon>Pseudomonadota</taxon>
        <taxon>Alphaproteobacteria</taxon>
        <taxon>Hyphomicrobiales</taxon>
        <taxon>Rhizobiaceae</taxon>
        <taxon>Rhizobium/Agrobacterium group</taxon>
        <taxon>Rhizobium</taxon>
    </lineage>
</organism>
<dbReference type="Proteomes" id="UP000219914">
    <property type="component" value="Unassembled WGS sequence"/>
</dbReference>
<feature type="region of interest" description="Disordered" evidence="1">
    <location>
        <begin position="352"/>
        <end position="390"/>
    </location>
</feature>
<feature type="compositionally biased region" description="Polar residues" evidence="1">
    <location>
        <begin position="479"/>
        <end position="488"/>
    </location>
</feature>
<feature type="compositionally biased region" description="Basic and acidic residues" evidence="1">
    <location>
        <begin position="460"/>
        <end position="476"/>
    </location>
</feature>
<dbReference type="InterPro" id="IPR009550">
    <property type="entry name" value="VirE3"/>
</dbReference>
<gene>
    <name evidence="2" type="ORF">CO674_34480</name>
</gene>
<accession>A0ABX4JHC5</accession>
<name>A0ABX4JHC5_9HYPH</name>
<feature type="region of interest" description="Disordered" evidence="1">
    <location>
        <begin position="225"/>
        <end position="244"/>
    </location>
</feature>
<proteinExistence type="predicted"/>
<evidence type="ECO:0000313" key="3">
    <source>
        <dbReference type="Proteomes" id="UP000219914"/>
    </source>
</evidence>
<comment type="caution">
    <text evidence="2">The sequence shown here is derived from an EMBL/GenBank/DDBJ whole genome shotgun (WGS) entry which is preliminary data.</text>
</comment>
<feature type="region of interest" description="Disordered" evidence="1">
    <location>
        <begin position="420"/>
        <end position="515"/>
    </location>
</feature>
<feature type="compositionally biased region" description="Polar residues" evidence="1">
    <location>
        <begin position="420"/>
        <end position="441"/>
    </location>
</feature>
<dbReference type="EMBL" id="NWSY01000062">
    <property type="protein sequence ID" value="PDT19191.1"/>
    <property type="molecule type" value="Genomic_DNA"/>
</dbReference>
<sequence length="651" mass="73186">MVSITKKTVTKSLTSDMRRATKRLYEQMCKALLTEENAMRRQARLEMPKKKRKYTVDMEMVDKLDAGFRGEISYKIFGNKQLRIDRPKELTREHGIFEKTKKVLKRNAETGAVYLSLHEKKSWARVTSHQYAEDGTLRTKHVKYRDGRFEEKWERDETGSLVRTRYVNRGRLSGRLFRPVSEELSAPEPGGPENRLYRKLTRQVGSRRETFERDDKGGLELVGYKRPGFSRNTTKSEDRHTSQTKIRKLGGTFSKSYRSLLDKEGNEVGRDILSHRRMFNKRSAIYDESTKQLTSIKHTFGKIYKSESQYLSAEIKKVSKKILGVTVRRKLTALSEPELCAQRLRVSESVEHRKAWQEPTAITRSSPREDPSIPLVSKPDRTDRVRNGRGVQTEAKLTLVNDKPVDLASQNSPLFLQQASEQQFGLQPQSPSSAVHFSDSASKAEGVTLGKGPISQSPRRGNEREVRSEENLDKYLGHSVSSNESLSEITLHGSPQKPTLTGLRETPPHSSLDLQSSDAINDAQAPQVTSSAVSHQSAPEQELLSFLNGVPAPVHSGGERIAEHNRDVAASNAAFDPQSLFGEPDLSRASELRLEFPAQGDRLSDAEQQALLNGLLAIPLPARSAKMNSERSMILEGSRSRERPVSGGLSL</sequence>
<feature type="region of interest" description="Disordered" evidence="1">
    <location>
        <begin position="628"/>
        <end position="651"/>
    </location>
</feature>
<dbReference type="PIRSF" id="PIRSF036105">
    <property type="entry name" value="VirE3"/>
    <property type="match status" value="1"/>
</dbReference>
<evidence type="ECO:0000313" key="2">
    <source>
        <dbReference type="EMBL" id="PDT19191.1"/>
    </source>
</evidence>
<evidence type="ECO:0000256" key="1">
    <source>
        <dbReference type="SAM" id="MobiDB-lite"/>
    </source>
</evidence>
<protein>
    <submittedName>
        <fullName evidence="2">VirA/G regulated protein</fullName>
    </submittedName>
</protein>
<dbReference type="Pfam" id="PF06661">
    <property type="entry name" value="VirE3"/>
    <property type="match status" value="1"/>
</dbReference>
<keyword evidence="3" id="KW-1185">Reference proteome</keyword>
<dbReference type="RefSeq" id="WP_011427365.1">
    <property type="nucleotide sequence ID" value="NZ_LODW01000095.1"/>
</dbReference>